<feature type="region of interest" description="Disordered" evidence="1">
    <location>
        <begin position="1"/>
        <end position="29"/>
    </location>
</feature>
<dbReference type="AlphaFoldDB" id="A0AAV4RA11"/>
<comment type="caution">
    <text evidence="2">The sequence shown here is derived from an EMBL/GenBank/DDBJ whole genome shotgun (WGS) entry which is preliminary data.</text>
</comment>
<keyword evidence="3" id="KW-1185">Reference proteome</keyword>
<evidence type="ECO:0000256" key="1">
    <source>
        <dbReference type="SAM" id="MobiDB-lite"/>
    </source>
</evidence>
<sequence>MVENDATLKVSSKPKLRTGNSSTVNAVKSGPSGGSIHNFLADQEKLFLSLKLQIFLHSEFAKNFIERERKKHEETISNFFNSSLNIQKMKIYAPPSYA</sequence>
<accession>A0AAV4RA11</accession>
<evidence type="ECO:0000313" key="2">
    <source>
        <dbReference type="EMBL" id="GIY18540.1"/>
    </source>
</evidence>
<dbReference type="EMBL" id="BPLR01007639">
    <property type="protein sequence ID" value="GIY18540.1"/>
    <property type="molecule type" value="Genomic_DNA"/>
</dbReference>
<name>A0AAV4RA11_CAEEX</name>
<gene>
    <name evidence="2" type="ORF">CEXT_733671</name>
</gene>
<dbReference type="Proteomes" id="UP001054945">
    <property type="component" value="Unassembled WGS sequence"/>
</dbReference>
<organism evidence="2 3">
    <name type="scientific">Caerostris extrusa</name>
    <name type="common">Bark spider</name>
    <name type="synonym">Caerostris bankana</name>
    <dbReference type="NCBI Taxonomy" id="172846"/>
    <lineage>
        <taxon>Eukaryota</taxon>
        <taxon>Metazoa</taxon>
        <taxon>Ecdysozoa</taxon>
        <taxon>Arthropoda</taxon>
        <taxon>Chelicerata</taxon>
        <taxon>Arachnida</taxon>
        <taxon>Araneae</taxon>
        <taxon>Araneomorphae</taxon>
        <taxon>Entelegynae</taxon>
        <taxon>Araneoidea</taxon>
        <taxon>Araneidae</taxon>
        <taxon>Caerostris</taxon>
    </lineage>
</organism>
<reference evidence="2 3" key="1">
    <citation type="submission" date="2021-06" db="EMBL/GenBank/DDBJ databases">
        <title>Caerostris extrusa draft genome.</title>
        <authorList>
            <person name="Kono N."/>
            <person name="Arakawa K."/>
        </authorList>
    </citation>
    <scope>NUCLEOTIDE SEQUENCE [LARGE SCALE GENOMIC DNA]</scope>
</reference>
<evidence type="ECO:0000313" key="3">
    <source>
        <dbReference type="Proteomes" id="UP001054945"/>
    </source>
</evidence>
<protein>
    <submittedName>
        <fullName evidence="2">Uncharacterized protein</fullName>
    </submittedName>
</protein>
<proteinExistence type="predicted"/>